<evidence type="ECO:0000256" key="7">
    <source>
        <dbReference type="ARBA" id="ARBA00022527"/>
    </source>
</evidence>
<dbReference type="SUPFAM" id="SSF52047">
    <property type="entry name" value="RNI-like"/>
    <property type="match status" value="1"/>
</dbReference>
<keyword evidence="6" id="KW-1003">Cell membrane</keyword>
<dbReference type="PANTHER" id="PTHR47973">
    <property type="entry name" value="CYSTEINE-RICH RECEPTOR-LIKE PROTEIN KINASE 3"/>
    <property type="match status" value="1"/>
</dbReference>
<keyword evidence="21" id="KW-0325">Glycoprotein</keyword>
<dbReference type="GO" id="GO:0004674">
    <property type="term" value="F:protein serine/threonine kinase activity"/>
    <property type="evidence" value="ECO:0007669"/>
    <property type="project" value="UniProtKB-KW"/>
</dbReference>
<evidence type="ECO:0000256" key="23">
    <source>
        <dbReference type="SAM" id="MobiDB-lite"/>
    </source>
</evidence>
<accession>A0A8T0V5P3</accession>
<dbReference type="GO" id="GO:0005886">
    <property type="term" value="C:plasma membrane"/>
    <property type="evidence" value="ECO:0007669"/>
    <property type="project" value="UniProtKB-SubCell"/>
</dbReference>
<evidence type="ECO:0000256" key="2">
    <source>
        <dbReference type="ARBA" id="ARBA00008171"/>
    </source>
</evidence>
<dbReference type="InterPro" id="IPR008271">
    <property type="entry name" value="Ser/Thr_kinase_AS"/>
</dbReference>
<keyword evidence="18" id="KW-0175">Coiled coil</keyword>
<keyword evidence="7" id="KW-0723">Serine/threonine-protein kinase</keyword>
<evidence type="ECO:0000256" key="13">
    <source>
        <dbReference type="ARBA" id="ARBA00022741"/>
    </source>
</evidence>
<dbReference type="InterPro" id="IPR055414">
    <property type="entry name" value="LRR_R13L4/SHOC2-like"/>
</dbReference>
<dbReference type="SUPFAM" id="SSF52540">
    <property type="entry name" value="P-loop containing nucleoside triphosphate hydrolases"/>
    <property type="match status" value="1"/>
</dbReference>
<dbReference type="FunFam" id="3.30.200.20:FF:000225">
    <property type="entry name" value="cold-responsive protein kinase 1"/>
    <property type="match status" value="1"/>
</dbReference>
<dbReference type="InterPro" id="IPR017441">
    <property type="entry name" value="Protein_kinase_ATP_BS"/>
</dbReference>
<dbReference type="AlphaFoldDB" id="A0A8T0V5P3"/>
<evidence type="ECO:0000256" key="4">
    <source>
        <dbReference type="ARBA" id="ARBA00008894"/>
    </source>
</evidence>
<feature type="compositionally biased region" description="Low complexity" evidence="23">
    <location>
        <begin position="751"/>
        <end position="761"/>
    </location>
</feature>
<dbReference type="SUPFAM" id="SSF56112">
    <property type="entry name" value="Protein kinase-like (PK-like)"/>
    <property type="match status" value="1"/>
</dbReference>
<dbReference type="CDD" id="cd14066">
    <property type="entry name" value="STKc_IRAK"/>
    <property type="match status" value="1"/>
</dbReference>
<keyword evidence="11" id="KW-0732">Signal</keyword>
<gene>
    <name evidence="25" type="ORF">PVAP13_3KG233427</name>
</gene>
<evidence type="ECO:0000256" key="18">
    <source>
        <dbReference type="ARBA" id="ARBA00023054"/>
    </source>
</evidence>
<dbReference type="PROSITE" id="PS00107">
    <property type="entry name" value="PROTEIN_KINASE_ATP"/>
    <property type="match status" value="1"/>
</dbReference>
<keyword evidence="15" id="KW-0611">Plant defense</keyword>
<evidence type="ECO:0000256" key="12">
    <source>
        <dbReference type="ARBA" id="ARBA00022737"/>
    </source>
</evidence>
<organism evidence="25 26">
    <name type="scientific">Panicum virgatum</name>
    <name type="common">Blackwell switchgrass</name>
    <dbReference type="NCBI Taxonomy" id="38727"/>
    <lineage>
        <taxon>Eukaryota</taxon>
        <taxon>Viridiplantae</taxon>
        <taxon>Streptophyta</taxon>
        <taxon>Embryophyta</taxon>
        <taxon>Tracheophyta</taxon>
        <taxon>Spermatophyta</taxon>
        <taxon>Magnoliopsida</taxon>
        <taxon>Liliopsida</taxon>
        <taxon>Poales</taxon>
        <taxon>Poaceae</taxon>
        <taxon>PACMAD clade</taxon>
        <taxon>Panicoideae</taxon>
        <taxon>Panicodae</taxon>
        <taxon>Paniceae</taxon>
        <taxon>Panicinae</taxon>
        <taxon>Panicum</taxon>
        <taxon>Panicum sect. Hiantes</taxon>
    </lineage>
</organism>
<dbReference type="InterPro" id="IPR041118">
    <property type="entry name" value="Rx_N"/>
</dbReference>
<keyword evidence="8" id="KW-0433">Leucine-rich repeat</keyword>
<evidence type="ECO:0000313" key="25">
    <source>
        <dbReference type="EMBL" id="KAG2628193.1"/>
    </source>
</evidence>
<evidence type="ECO:0000256" key="21">
    <source>
        <dbReference type="ARBA" id="ARBA00023180"/>
    </source>
</evidence>
<feature type="compositionally biased region" description="Gly residues" evidence="23">
    <location>
        <begin position="762"/>
        <end position="775"/>
    </location>
</feature>
<evidence type="ECO:0000256" key="1">
    <source>
        <dbReference type="ARBA" id="ARBA00004251"/>
    </source>
</evidence>
<dbReference type="InterPro" id="IPR027417">
    <property type="entry name" value="P-loop_NTPase"/>
</dbReference>
<reference evidence="25" key="1">
    <citation type="submission" date="2020-05" db="EMBL/GenBank/DDBJ databases">
        <title>WGS assembly of Panicum virgatum.</title>
        <authorList>
            <person name="Lovell J.T."/>
            <person name="Jenkins J."/>
            <person name="Shu S."/>
            <person name="Juenger T.E."/>
            <person name="Schmutz J."/>
        </authorList>
    </citation>
    <scope>NUCLEOTIDE SEQUENCE</scope>
    <source>
        <strain evidence="25">AP13</strain>
    </source>
</reference>
<comment type="similarity">
    <text evidence="2">Belongs to the protein kinase superfamily. TKL Ser/Thr protein kinase family. ROCO subfamily.</text>
</comment>
<dbReference type="Gene3D" id="1.10.510.10">
    <property type="entry name" value="Transferase(Phosphotransferase) domain 1"/>
    <property type="match status" value="1"/>
</dbReference>
<evidence type="ECO:0000256" key="14">
    <source>
        <dbReference type="ARBA" id="ARBA00022777"/>
    </source>
</evidence>
<dbReference type="InterPro" id="IPR001245">
    <property type="entry name" value="Ser-Thr/Tyr_kinase_cat_dom"/>
</dbReference>
<evidence type="ECO:0000256" key="10">
    <source>
        <dbReference type="ARBA" id="ARBA00022692"/>
    </source>
</evidence>
<keyword evidence="20" id="KW-0675">Receptor</keyword>
<dbReference type="Gene3D" id="3.40.50.300">
    <property type="entry name" value="P-loop containing nucleotide triphosphate hydrolases"/>
    <property type="match status" value="1"/>
</dbReference>
<sequence length="1079" mass="116602">MIEAPVTVSLGVIPSLPAKLERLLSPEADQWRLRKGERNKIRLLKDRLQELMDKYLVEPSNVEAPASTARCWVKEVRELSYDIDDFLDELAQGLRSAAAEKNLRGRVAKLREGLSRSRWVAHETARFRARLEEAIQRHKRYNLDMHQSRATRIDSDELPIPPLYGLKAMRLVGMDSSMEKLGDWLTGDGEQQLRVMSIVGPGGVGKTALANELYCKLGRRFQCRAFARSSQKPDMRRLLTSILLQVRRQQLPDDAELGNLIGILTSILLQVRRQQLPDDAELENLGYFDLSSNSADNVLNLGELINLQDLRLICSTMPSDNLEKKLQCFGSILSKLSNLKSLTILPAGSSNATLRASASSINIYCDSLSSVSSPPALLQKLEFLPQICIFSILPKWIGELRLLAILKIQVMGLSSNDVDILEGLPALSALLLYVQTASTRRILFDKKGFPVLKHFKFICSALCIAFVKGAMPNVRRLKLGFNANTLLQHSPVDVGFEHLTGLEEISAKVGNAGANESSRMAAQSALEAAFSPHRTLENSNLISDLIIKEGSEERYGIREKGSKQKTNKRFDSRITVFHEQQEIQEMGSVEATQHHTVITLSLESSDEQQEIQEMGSVEATSKQCGIGGVESSVEQQEIKEMGPMEATSKKHGTGQEEGTGGGVVKLPLVVTLDGLNGAVAAEARDARAVESAAVVAPARPAPGSAPRAAARAAAAASWGVGFTPRAAAAVAGPPVAAPSAPRAVESAAAAARPAPGSVPKAGGSGASKAGGGRSGLGRVSTTARAAAGSQGAAGQAAVGRVLSRAGNNVKMFSLNELRAATRNFHMLNCIGRGGYGAVYKGNLKDGTQIAIKKLSAESKQGISEFLTEINVISNVRHPNLVKVLGCCVEGNNRLLVYEYVENYSLANALLGPKNKCIPLDWKKRAAICIGTASGLAYLHEEAQPCIVHRDIKASNILLDKNLLPKIGDFGLAKLFPDSIAHITTHVAGTINYLAPEYAIRGQLTKKADIYSFGVLLLEVVSGQSSSKSIWGPDMHKALLCTQATPQQRPSIKQVVNMLSNRTEIDLQSAVPPCVLKQPW</sequence>
<dbReference type="Gene3D" id="3.30.200.20">
    <property type="entry name" value="Phosphorylase Kinase, domain 1"/>
    <property type="match status" value="1"/>
</dbReference>
<dbReference type="Proteomes" id="UP000823388">
    <property type="component" value="Chromosome 3K"/>
</dbReference>
<evidence type="ECO:0000256" key="22">
    <source>
        <dbReference type="PROSITE-ProRule" id="PRU10141"/>
    </source>
</evidence>
<keyword evidence="17" id="KW-1133">Transmembrane helix</keyword>
<dbReference type="Pfam" id="PF18052">
    <property type="entry name" value="Rx_N"/>
    <property type="match status" value="1"/>
</dbReference>
<keyword evidence="9" id="KW-0808">Transferase</keyword>
<dbReference type="SMART" id="SM00220">
    <property type="entry name" value="S_TKc"/>
    <property type="match status" value="1"/>
</dbReference>
<comment type="subcellular location">
    <subcellularLocation>
        <location evidence="1">Cell membrane</location>
        <topology evidence="1">Single-pass type I membrane protein</topology>
    </subcellularLocation>
</comment>
<evidence type="ECO:0000256" key="6">
    <source>
        <dbReference type="ARBA" id="ARBA00022475"/>
    </source>
</evidence>
<evidence type="ECO:0000256" key="3">
    <source>
        <dbReference type="ARBA" id="ARBA00008536"/>
    </source>
</evidence>
<dbReference type="InterPro" id="IPR052059">
    <property type="entry name" value="CR_Ser/Thr_kinase"/>
</dbReference>
<dbReference type="FunFam" id="1.10.510.10:FF:000240">
    <property type="entry name" value="Lectin-domain containing receptor kinase A4.3"/>
    <property type="match status" value="1"/>
</dbReference>
<dbReference type="InterPro" id="IPR011009">
    <property type="entry name" value="Kinase-like_dom_sf"/>
</dbReference>
<protein>
    <recommendedName>
        <fullName evidence="24">Protein kinase domain-containing protein</fullName>
    </recommendedName>
</protein>
<proteinExistence type="inferred from homology"/>
<evidence type="ECO:0000256" key="15">
    <source>
        <dbReference type="ARBA" id="ARBA00022821"/>
    </source>
</evidence>
<evidence type="ECO:0000256" key="5">
    <source>
        <dbReference type="ARBA" id="ARBA00010217"/>
    </source>
</evidence>
<evidence type="ECO:0000259" key="24">
    <source>
        <dbReference type="PROSITE" id="PS50011"/>
    </source>
</evidence>
<evidence type="ECO:0000256" key="17">
    <source>
        <dbReference type="ARBA" id="ARBA00022989"/>
    </source>
</evidence>
<dbReference type="GO" id="GO:0002229">
    <property type="term" value="P:defense response to oomycetes"/>
    <property type="evidence" value="ECO:0007669"/>
    <property type="project" value="UniProtKB-ARBA"/>
</dbReference>
<keyword evidence="19" id="KW-0472">Membrane</keyword>
<feature type="region of interest" description="Disordered" evidence="23">
    <location>
        <begin position="751"/>
        <end position="783"/>
    </location>
</feature>
<dbReference type="InterPro" id="IPR002182">
    <property type="entry name" value="NB-ARC"/>
</dbReference>
<dbReference type="EMBL" id="CM029041">
    <property type="protein sequence ID" value="KAG2628193.1"/>
    <property type="molecule type" value="Genomic_DNA"/>
</dbReference>
<keyword evidence="14" id="KW-0418">Kinase</keyword>
<dbReference type="GO" id="GO:0043531">
    <property type="term" value="F:ADP binding"/>
    <property type="evidence" value="ECO:0007669"/>
    <property type="project" value="InterPro"/>
</dbReference>
<evidence type="ECO:0000256" key="8">
    <source>
        <dbReference type="ARBA" id="ARBA00022614"/>
    </source>
</evidence>
<evidence type="ECO:0000256" key="16">
    <source>
        <dbReference type="ARBA" id="ARBA00022840"/>
    </source>
</evidence>
<comment type="similarity">
    <text evidence="3">In the N-terminal section; belongs to the leguminous lectin family.</text>
</comment>
<feature type="binding site" evidence="22">
    <location>
        <position position="853"/>
    </location>
    <ligand>
        <name>ATP</name>
        <dbReference type="ChEBI" id="CHEBI:30616"/>
    </ligand>
</feature>
<dbReference type="Pfam" id="PF23598">
    <property type="entry name" value="LRR_14"/>
    <property type="match status" value="1"/>
</dbReference>
<dbReference type="Pfam" id="PF00931">
    <property type="entry name" value="NB-ARC"/>
    <property type="match status" value="1"/>
</dbReference>
<evidence type="ECO:0000313" key="26">
    <source>
        <dbReference type="Proteomes" id="UP000823388"/>
    </source>
</evidence>
<name>A0A8T0V5P3_PANVG</name>
<evidence type="ECO:0000256" key="19">
    <source>
        <dbReference type="ARBA" id="ARBA00023136"/>
    </source>
</evidence>
<keyword evidence="16 22" id="KW-0067">ATP-binding</keyword>
<keyword evidence="13 22" id="KW-0547">Nucleotide-binding</keyword>
<evidence type="ECO:0000256" key="9">
    <source>
        <dbReference type="ARBA" id="ARBA00022679"/>
    </source>
</evidence>
<keyword evidence="12" id="KW-0677">Repeat</keyword>
<dbReference type="InterPro" id="IPR000719">
    <property type="entry name" value="Prot_kinase_dom"/>
</dbReference>
<dbReference type="PROSITE" id="PS00108">
    <property type="entry name" value="PROTEIN_KINASE_ST"/>
    <property type="match status" value="1"/>
</dbReference>
<comment type="caution">
    <text evidence="25">The sequence shown here is derived from an EMBL/GenBank/DDBJ whole genome shotgun (WGS) entry which is preliminary data.</text>
</comment>
<comment type="similarity">
    <text evidence="5">In the C-terminal section; belongs to the protein kinase superfamily. Ser/Thr protein kinase family.</text>
</comment>
<dbReference type="GO" id="GO:0005524">
    <property type="term" value="F:ATP binding"/>
    <property type="evidence" value="ECO:0007669"/>
    <property type="project" value="UniProtKB-UniRule"/>
</dbReference>
<comment type="similarity">
    <text evidence="4">Belongs to the disease resistance NB-LRR family.</text>
</comment>
<dbReference type="Gene3D" id="1.20.5.4130">
    <property type="match status" value="1"/>
</dbReference>
<dbReference type="PROSITE" id="PS50011">
    <property type="entry name" value="PROTEIN_KINASE_DOM"/>
    <property type="match status" value="1"/>
</dbReference>
<dbReference type="Pfam" id="PF07714">
    <property type="entry name" value="PK_Tyr_Ser-Thr"/>
    <property type="match status" value="1"/>
</dbReference>
<evidence type="ECO:0000256" key="20">
    <source>
        <dbReference type="ARBA" id="ARBA00023170"/>
    </source>
</evidence>
<evidence type="ECO:0000256" key="11">
    <source>
        <dbReference type="ARBA" id="ARBA00022729"/>
    </source>
</evidence>
<keyword evidence="10" id="KW-0812">Transmembrane</keyword>
<feature type="domain" description="Protein kinase" evidence="24">
    <location>
        <begin position="824"/>
        <end position="1079"/>
    </location>
</feature>
<keyword evidence="26" id="KW-1185">Reference proteome</keyword>